<keyword evidence="10" id="KW-1185">Reference proteome</keyword>
<name>A0ABP5GLU7_9ACTN</name>
<feature type="binding site" evidence="7">
    <location>
        <position position="134"/>
    </location>
    <ligand>
        <name>5-amino-6-(D-ribitylamino)uracil</name>
        <dbReference type="ChEBI" id="CHEBI:15934"/>
    </ligand>
</feature>
<sequence length="181" mass="18510">MTLRTSRTSLPSLPERQDHDMSGTGAPEVTVAHGGDLRIAVVAAQWHDTVMDGLLDGARRALKDLGVTDSTVLRVPGSFELPVAARALAGQGYDAVVALGVVIRGGTPHFDYVCQGVTAGLTQVSVDTGVPVGFGVLTCDTEQQALDRAGLPGSAEDKGHEAVTAAAATAAALRSLTAPAR</sequence>
<dbReference type="InterPro" id="IPR036467">
    <property type="entry name" value="LS/RS_sf"/>
</dbReference>
<feature type="binding site" evidence="7">
    <location>
        <begin position="106"/>
        <end position="107"/>
    </location>
    <ligand>
        <name>(2S)-2-hydroxy-3-oxobutyl phosphate</name>
        <dbReference type="ChEBI" id="CHEBI:58830"/>
    </ligand>
</feature>
<feature type="region of interest" description="Disordered" evidence="8">
    <location>
        <begin position="1"/>
        <end position="27"/>
    </location>
</feature>
<feature type="binding site" evidence="7">
    <location>
        <position position="148"/>
    </location>
    <ligand>
        <name>(2S)-2-hydroxy-3-oxobutyl phosphate</name>
        <dbReference type="ChEBI" id="CHEBI:58830"/>
    </ligand>
</feature>
<dbReference type="HAMAP" id="MF_00178">
    <property type="entry name" value="Lumazine_synth"/>
    <property type="match status" value="1"/>
</dbReference>
<gene>
    <name evidence="7 9" type="primary">ribH</name>
    <name evidence="9" type="ORF">GCM10009757_15140</name>
</gene>
<dbReference type="Pfam" id="PF00885">
    <property type="entry name" value="DMRL_synthase"/>
    <property type="match status" value="1"/>
</dbReference>
<feature type="binding site" evidence="7">
    <location>
        <position position="46"/>
    </location>
    <ligand>
        <name>5-amino-6-(D-ribitylamino)uracil</name>
        <dbReference type="ChEBI" id="CHEBI:15934"/>
    </ligand>
</feature>
<dbReference type="InterPro" id="IPR034964">
    <property type="entry name" value="LS"/>
</dbReference>
<evidence type="ECO:0000313" key="10">
    <source>
        <dbReference type="Proteomes" id="UP001403094"/>
    </source>
</evidence>
<dbReference type="PANTHER" id="PTHR21058:SF0">
    <property type="entry name" value="6,7-DIMETHYL-8-RIBITYLLUMAZINE SYNTHASE"/>
    <property type="match status" value="1"/>
</dbReference>
<comment type="similarity">
    <text evidence="2 7">Belongs to the DMRL synthase family.</text>
</comment>
<evidence type="ECO:0000256" key="2">
    <source>
        <dbReference type="ARBA" id="ARBA00007424"/>
    </source>
</evidence>
<reference evidence="10" key="1">
    <citation type="journal article" date="2019" name="Int. J. Syst. Evol. Microbiol.">
        <title>The Global Catalogue of Microorganisms (GCM) 10K type strain sequencing project: providing services to taxonomists for standard genome sequencing and annotation.</title>
        <authorList>
            <consortium name="The Broad Institute Genomics Platform"/>
            <consortium name="The Broad Institute Genome Sequencing Center for Infectious Disease"/>
            <person name="Wu L."/>
            <person name="Ma J."/>
        </authorList>
    </citation>
    <scope>NUCLEOTIDE SEQUENCE [LARGE SCALE GENOMIC DNA]</scope>
    <source>
        <strain evidence="10">JCM 14549</strain>
    </source>
</reference>
<evidence type="ECO:0000256" key="5">
    <source>
        <dbReference type="ARBA" id="ARBA00022679"/>
    </source>
</evidence>
<protein>
    <recommendedName>
        <fullName evidence="3 7">6,7-dimethyl-8-ribityllumazine synthase</fullName>
        <shortName evidence="7">DMRL synthase</shortName>
        <shortName evidence="7">LS</shortName>
        <shortName evidence="7">Lumazine synthase</shortName>
        <ecNumber evidence="3 7">2.5.1.78</ecNumber>
    </recommendedName>
</protein>
<dbReference type="NCBIfam" id="TIGR00114">
    <property type="entry name" value="lumazine-synth"/>
    <property type="match status" value="1"/>
</dbReference>
<keyword evidence="4 7" id="KW-0686">Riboflavin biosynthesis</keyword>
<feature type="binding site" evidence="7">
    <location>
        <begin position="78"/>
        <end position="80"/>
    </location>
    <ligand>
        <name>5-amino-6-(D-ribitylamino)uracil</name>
        <dbReference type="ChEBI" id="CHEBI:15934"/>
    </ligand>
</feature>
<evidence type="ECO:0000256" key="3">
    <source>
        <dbReference type="ARBA" id="ARBA00012664"/>
    </source>
</evidence>
<feature type="binding site" evidence="7">
    <location>
        <begin position="101"/>
        <end position="103"/>
    </location>
    <ligand>
        <name>5-amino-6-(D-ribitylamino)uracil</name>
        <dbReference type="ChEBI" id="CHEBI:15934"/>
    </ligand>
</feature>
<dbReference type="PANTHER" id="PTHR21058">
    <property type="entry name" value="6,7-DIMETHYL-8-RIBITYLLUMAZINE SYNTHASE DMRL SYNTHASE LUMAZINE SYNTHASE"/>
    <property type="match status" value="1"/>
</dbReference>
<organism evidence="9 10">
    <name type="scientific">Streptomyces cheonanensis</name>
    <dbReference type="NCBI Taxonomy" id="312720"/>
    <lineage>
        <taxon>Bacteria</taxon>
        <taxon>Bacillati</taxon>
        <taxon>Actinomycetota</taxon>
        <taxon>Actinomycetes</taxon>
        <taxon>Kitasatosporales</taxon>
        <taxon>Streptomycetaceae</taxon>
        <taxon>Streptomyces</taxon>
    </lineage>
</organism>
<evidence type="ECO:0000256" key="8">
    <source>
        <dbReference type="SAM" id="MobiDB-lite"/>
    </source>
</evidence>
<dbReference type="EMBL" id="BAAANQ010000002">
    <property type="protein sequence ID" value="GAA2046886.1"/>
    <property type="molecule type" value="Genomic_DNA"/>
</dbReference>
<evidence type="ECO:0000256" key="7">
    <source>
        <dbReference type="HAMAP-Rule" id="MF_00178"/>
    </source>
</evidence>
<comment type="function">
    <text evidence="7">Catalyzes the formation of 6,7-dimethyl-8-ribityllumazine by condensation of 5-amino-6-(D-ribitylamino)uracil with 3,4-dihydroxy-2-butanone 4-phosphate. This is the penultimate step in the biosynthesis of riboflavin.</text>
</comment>
<dbReference type="CDD" id="cd09209">
    <property type="entry name" value="Lumazine_synthase-I"/>
    <property type="match status" value="1"/>
</dbReference>
<evidence type="ECO:0000256" key="1">
    <source>
        <dbReference type="ARBA" id="ARBA00004917"/>
    </source>
</evidence>
<dbReference type="EC" id="2.5.1.78" evidence="3 7"/>
<dbReference type="Proteomes" id="UP001403094">
    <property type="component" value="Unassembled WGS sequence"/>
</dbReference>
<comment type="catalytic activity">
    <reaction evidence="6 7">
        <text>(2S)-2-hydroxy-3-oxobutyl phosphate + 5-amino-6-(D-ribitylamino)uracil = 6,7-dimethyl-8-(1-D-ribityl)lumazine + phosphate + 2 H2O + H(+)</text>
        <dbReference type="Rhea" id="RHEA:26152"/>
        <dbReference type="ChEBI" id="CHEBI:15377"/>
        <dbReference type="ChEBI" id="CHEBI:15378"/>
        <dbReference type="ChEBI" id="CHEBI:15934"/>
        <dbReference type="ChEBI" id="CHEBI:43474"/>
        <dbReference type="ChEBI" id="CHEBI:58201"/>
        <dbReference type="ChEBI" id="CHEBI:58830"/>
        <dbReference type="EC" id="2.5.1.78"/>
    </reaction>
</comment>
<evidence type="ECO:0000256" key="4">
    <source>
        <dbReference type="ARBA" id="ARBA00022619"/>
    </source>
</evidence>
<dbReference type="InterPro" id="IPR002180">
    <property type="entry name" value="LS/RS"/>
</dbReference>
<dbReference type="SUPFAM" id="SSF52121">
    <property type="entry name" value="Lumazine synthase"/>
    <property type="match status" value="1"/>
</dbReference>
<proteinExistence type="inferred from homology"/>
<accession>A0ABP5GLU7</accession>
<evidence type="ECO:0000313" key="9">
    <source>
        <dbReference type="EMBL" id="GAA2046886.1"/>
    </source>
</evidence>
<dbReference type="Gene3D" id="3.40.50.960">
    <property type="entry name" value="Lumazine/riboflavin synthase"/>
    <property type="match status" value="1"/>
</dbReference>
<feature type="active site" description="Proton donor" evidence="7">
    <location>
        <position position="109"/>
    </location>
</feature>
<feature type="compositionally biased region" description="Polar residues" evidence="8">
    <location>
        <begin position="1"/>
        <end position="11"/>
    </location>
</feature>
<comment type="pathway">
    <text evidence="1 7">Cofactor biosynthesis; riboflavin biosynthesis; riboflavin from 2-hydroxy-3-oxobutyl phosphate and 5-amino-6-(D-ribitylamino)uracil: step 1/2.</text>
</comment>
<keyword evidence="5 7" id="KW-0808">Transferase</keyword>
<comment type="caution">
    <text evidence="9">The sequence shown here is derived from an EMBL/GenBank/DDBJ whole genome shotgun (WGS) entry which is preliminary data.</text>
</comment>
<evidence type="ECO:0000256" key="6">
    <source>
        <dbReference type="ARBA" id="ARBA00048785"/>
    </source>
</evidence>